<dbReference type="Pfam" id="PF13487">
    <property type="entry name" value="HD_5"/>
    <property type="match status" value="1"/>
</dbReference>
<name>A0A7C9LLM6_9DEIO</name>
<evidence type="ECO:0000259" key="2">
    <source>
        <dbReference type="PROSITE" id="PS51832"/>
    </source>
</evidence>
<dbReference type="InterPro" id="IPR000160">
    <property type="entry name" value="GGDEF_dom"/>
</dbReference>
<dbReference type="CDD" id="cd00077">
    <property type="entry name" value="HDc"/>
    <property type="match status" value="1"/>
</dbReference>
<dbReference type="AlphaFoldDB" id="A0A7C9LLM6"/>
<dbReference type="EMBL" id="WQLB01000008">
    <property type="protein sequence ID" value="MVN86697.1"/>
    <property type="molecule type" value="Genomic_DNA"/>
</dbReference>
<dbReference type="SUPFAM" id="SSF109604">
    <property type="entry name" value="HD-domain/PDEase-like"/>
    <property type="match status" value="1"/>
</dbReference>
<dbReference type="PROSITE" id="PS51832">
    <property type="entry name" value="HD_GYP"/>
    <property type="match status" value="1"/>
</dbReference>
<evidence type="ECO:0000259" key="1">
    <source>
        <dbReference type="PROSITE" id="PS50887"/>
    </source>
</evidence>
<protein>
    <submittedName>
        <fullName evidence="3">HD domain-containing protein</fullName>
    </submittedName>
</protein>
<dbReference type="SMART" id="SM00267">
    <property type="entry name" value="GGDEF"/>
    <property type="match status" value="1"/>
</dbReference>
<dbReference type="InterPro" id="IPR003018">
    <property type="entry name" value="GAF"/>
</dbReference>
<accession>A0A7C9LLM6</accession>
<dbReference type="SUPFAM" id="SSF55781">
    <property type="entry name" value="GAF domain-like"/>
    <property type="match status" value="1"/>
</dbReference>
<dbReference type="PROSITE" id="PS50887">
    <property type="entry name" value="GGDEF"/>
    <property type="match status" value="1"/>
</dbReference>
<keyword evidence="4" id="KW-1185">Reference proteome</keyword>
<dbReference type="Pfam" id="PF01590">
    <property type="entry name" value="GAF"/>
    <property type="match status" value="1"/>
</dbReference>
<dbReference type="InterPro" id="IPR003607">
    <property type="entry name" value="HD/PDEase_dom"/>
</dbReference>
<comment type="caution">
    <text evidence="3">The sequence shown here is derived from an EMBL/GenBank/DDBJ whole genome shotgun (WGS) entry which is preliminary data.</text>
</comment>
<reference evidence="3 4" key="1">
    <citation type="submission" date="2019-12" db="EMBL/GenBank/DDBJ databases">
        <title>Deinococcus sp. HMF7620 Genome sequencing and assembly.</title>
        <authorList>
            <person name="Kang H."/>
            <person name="Kim H."/>
            <person name="Joh K."/>
        </authorList>
    </citation>
    <scope>NUCLEOTIDE SEQUENCE [LARGE SCALE GENOMIC DNA]</scope>
    <source>
        <strain evidence="3 4">HMF7620</strain>
    </source>
</reference>
<dbReference type="Gene3D" id="3.30.450.40">
    <property type="match status" value="1"/>
</dbReference>
<dbReference type="SMART" id="SM00065">
    <property type="entry name" value="GAF"/>
    <property type="match status" value="1"/>
</dbReference>
<dbReference type="InterPro" id="IPR052020">
    <property type="entry name" value="Cyclic_di-GMP/3'3'-cGAMP_PDE"/>
</dbReference>
<dbReference type="SMART" id="SM00471">
    <property type="entry name" value="HDc"/>
    <property type="match status" value="1"/>
</dbReference>
<dbReference type="Gene3D" id="1.10.3210.10">
    <property type="entry name" value="Hypothetical protein af1432"/>
    <property type="match status" value="1"/>
</dbReference>
<dbReference type="PANTHER" id="PTHR45228:SF8">
    <property type="entry name" value="TWO-COMPONENT RESPONSE REGULATOR-RELATED"/>
    <property type="match status" value="1"/>
</dbReference>
<dbReference type="Proteomes" id="UP000483286">
    <property type="component" value="Unassembled WGS sequence"/>
</dbReference>
<sequence length="577" mass="63003">MVQRALCGVEAAFSDSLDARRVSSHYAVEHDRLVWRQPAAAPEPPADSTGPGRCLMLPWRGQRDPLTGLWQRAALETLPQPGPGALALVAVNSLQHINEERSWKAGNRLIRAAALHLRRALPSTALLARWNGDTLLAVVPGLSLVGLDLRLCELPRRVPTPLPDQPAVVYGLSEWRGGADLSRAVTVADHDLYLAKGAGEVSTQALGEERGLFDFSVELAHLTDPEDIIRRGLRLTRQLLQFEGAIYTILEGESFRSVYQETDPALAFTTFEVGRLYPLTGLGLQAVRERRTVVSVDLHNDPRTAGRARTSQMRSLMVTPVECGGRVVGMLGLFQISTWRAMPPRVQRVLELAALRLGHALELKGAVSAVRRTLEGGLLGLGVALEARDLETHGHTRRVVEASVRLGQALGLEGETLDQLRQGAYLHDIGKLSIPDRILLKPGRLTPEEWRAMQSHALTGASIAAHIPSLSAGALRVICSHHERWDGQGYPEGLAGEQIPLLARIFAICDVYDALTSERPYKHAWTTQAACAEIAAQAGRQFDPQVTEVFLRLSASLSTFWDLHAEAADLARPGQTD</sequence>
<organism evidence="3 4">
    <name type="scientific">Deinococcus arboris</name>
    <dbReference type="NCBI Taxonomy" id="2682977"/>
    <lineage>
        <taxon>Bacteria</taxon>
        <taxon>Thermotogati</taxon>
        <taxon>Deinococcota</taxon>
        <taxon>Deinococci</taxon>
        <taxon>Deinococcales</taxon>
        <taxon>Deinococcaceae</taxon>
        <taxon>Deinococcus</taxon>
    </lineage>
</organism>
<dbReference type="InterPro" id="IPR029787">
    <property type="entry name" value="Nucleotide_cyclase"/>
</dbReference>
<feature type="domain" description="HD-GYP" evidence="2">
    <location>
        <begin position="370"/>
        <end position="566"/>
    </location>
</feature>
<evidence type="ECO:0000313" key="4">
    <source>
        <dbReference type="Proteomes" id="UP000483286"/>
    </source>
</evidence>
<dbReference type="SUPFAM" id="SSF55073">
    <property type="entry name" value="Nucleotide cyclase"/>
    <property type="match status" value="1"/>
</dbReference>
<dbReference type="PANTHER" id="PTHR45228">
    <property type="entry name" value="CYCLIC DI-GMP PHOSPHODIESTERASE TM_0186-RELATED"/>
    <property type="match status" value="1"/>
</dbReference>
<dbReference type="InterPro" id="IPR029016">
    <property type="entry name" value="GAF-like_dom_sf"/>
</dbReference>
<dbReference type="Pfam" id="PF00990">
    <property type="entry name" value="GGDEF"/>
    <property type="match status" value="1"/>
</dbReference>
<feature type="domain" description="GGDEF" evidence="1">
    <location>
        <begin position="82"/>
        <end position="208"/>
    </location>
</feature>
<proteinExistence type="predicted"/>
<evidence type="ECO:0000313" key="3">
    <source>
        <dbReference type="EMBL" id="MVN86697.1"/>
    </source>
</evidence>
<dbReference type="InterPro" id="IPR043128">
    <property type="entry name" value="Rev_trsase/Diguanyl_cyclase"/>
</dbReference>
<dbReference type="InterPro" id="IPR037522">
    <property type="entry name" value="HD_GYP_dom"/>
</dbReference>
<dbReference type="Gene3D" id="3.30.70.270">
    <property type="match status" value="1"/>
</dbReference>
<gene>
    <name evidence="3" type="ORF">GO986_07960</name>
</gene>